<evidence type="ECO:0008006" key="3">
    <source>
        <dbReference type="Google" id="ProtNLM"/>
    </source>
</evidence>
<reference evidence="2" key="1">
    <citation type="submission" date="2014-12" db="EMBL/GenBank/DDBJ databases">
        <title>Insight into the proteome of Arion vulgaris.</title>
        <authorList>
            <person name="Aradska J."/>
            <person name="Bulat T."/>
            <person name="Smidak R."/>
            <person name="Sarate P."/>
            <person name="Gangsoo J."/>
            <person name="Sialana F."/>
            <person name="Bilban M."/>
            <person name="Lubec G."/>
        </authorList>
    </citation>
    <scope>NUCLEOTIDE SEQUENCE</scope>
    <source>
        <tissue evidence="2">Skin</tissue>
    </source>
</reference>
<evidence type="ECO:0000256" key="1">
    <source>
        <dbReference type="SAM" id="SignalP"/>
    </source>
</evidence>
<protein>
    <recommendedName>
        <fullName evidence="3">Ig-like domain-containing protein</fullName>
    </recommendedName>
</protein>
<dbReference type="EMBL" id="HACG01029171">
    <property type="protein sequence ID" value="CEK76036.1"/>
    <property type="molecule type" value="Transcribed_RNA"/>
</dbReference>
<name>A0A0B7A7R1_9EUPU</name>
<evidence type="ECO:0000313" key="2">
    <source>
        <dbReference type="EMBL" id="CEK76036.1"/>
    </source>
</evidence>
<sequence length="240" mass="26574">MFKSSVLCLAVLSIVLCGVSFGQVQNELSLDRNCYVPYDGYVISPSSCTCIKTNRQAAGNVQWYFSNGTLAKQNSTSDNGTSILTVESPHKYAVNQSFICRIVLATGQKGAELNYTAKFIFGPESAVLKWEHTPTGPIYRCPSNETNELRLVCQFPSNLVNPSPVFTVVINGQRYGAYDKLSGQINETDKTWNLNINFKLNRVGNSTVSCYVRNLYANYNWSTLTQIITVADNPPASFKC</sequence>
<proteinExistence type="predicted"/>
<organism evidence="2">
    <name type="scientific">Arion vulgaris</name>
    <dbReference type="NCBI Taxonomy" id="1028688"/>
    <lineage>
        <taxon>Eukaryota</taxon>
        <taxon>Metazoa</taxon>
        <taxon>Spiralia</taxon>
        <taxon>Lophotrochozoa</taxon>
        <taxon>Mollusca</taxon>
        <taxon>Gastropoda</taxon>
        <taxon>Heterobranchia</taxon>
        <taxon>Euthyneura</taxon>
        <taxon>Panpulmonata</taxon>
        <taxon>Eupulmonata</taxon>
        <taxon>Stylommatophora</taxon>
        <taxon>Helicina</taxon>
        <taxon>Arionoidea</taxon>
        <taxon>Arionidae</taxon>
        <taxon>Arion</taxon>
    </lineage>
</organism>
<accession>A0A0B7A7R1</accession>
<dbReference type="AlphaFoldDB" id="A0A0B7A7R1"/>
<feature type="chain" id="PRO_5002111109" description="Ig-like domain-containing protein" evidence="1">
    <location>
        <begin position="23"/>
        <end position="240"/>
    </location>
</feature>
<feature type="signal peptide" evidence="1">
    <location>
        <begin position="1"/>
        <end position="22"/>
    </location>
</feature>
<gene>
    <name evidence="2" type="primary">ORF98110</name>
</gene>
<keyword evidence="1" id="KW-0732">Signal</keyword>